<name>G8JQN2_ERECY</name>
<dbReference type="eggNOG" id="KOG0846">
    <property type="taxonomic scope" value="Eukaryota"/>
</dbReference>
<dbReference type="OMA" id="EPGWLVN"/>
<reference evidence="7" key="1">
    <citation type="journal article" date="2012" name="G3 (Bethesda)">
        <title>Pichia sorbitophila, an interspecies yeast hybrid reveals early steps of genome resolution following polyploidization.</title>
        <authorList>
            <person name="Leh Louis V."/>
            <person name="Despons L."/>
            <person name="Friedrich A."/>
            <person name="Martin T."/>
            <person name="Durrens P."/>
            <person name="Casaregola S."/>
            <person name="Neuveglise C."/>
            <person name="Fairhead C."/>
            <person name="Marck C."/>
            <person name="Cruz J.A."/>
            <person name="Straub M.L."/>
            <person name="Kugler V."/>
            <person name="Sacerdot C."/>
            <person name="Uzunov Z."/>
            <person name="Thierry A."/>
            <person name="Weiss S."/>
            <person name="Bleykasten C."/>
            <person name="De Montigny J."/>
            <person name="Jacques N."/>
            <person name="Jung P."/>
            <person name="Lemaire M."/>
            <person name="Mallet S."/>
            <person name="Morel G."/>
            <person name="Richard G.F."/>
            <person name="Sarkar A."/>
            <person name="Savel G."/>
            <person name="Schacherer J."/>
            <person name="Seret M.L."/>
            <person name="Talla E."/>
            <person name="Samson G."/>
            <person name="Jubin C."/>
            <person name="Poulain J."/>
            <person name="Vacherie B."/>
            <person name="Barbe V."/>
            <person name="Pelletier E."/>
            <person name="Sherman D.J."/>
            <person name="Westhof E."/>
            <person name="Weissenbach J."/>
            <person name="Baret P.V."/>
            <person name="Wincker P."/>
            <person name="Gaillardin C."/>
            <person name="Dujon B."/>
            <person name="Souciet J.L."/>
        </authorList>
    </citation>
    <scope>NUCLEOTIDE SEQUENCE [LARGE SCALE GENOMIC DNA]</scope>
    <source>
        <strain evidence="7">CBS 270.75 / DBVPG 7215 / KCTC 17166 / NRRL Y-17582</strain>
    </source>
</reference>
<dbReference type="FunFam" id="3.100.10.10:FF:000017">
    <property type="entry name" value="Mrpl10p"/>
    <property type="match status" value="1"/>
</dbReference>
<dbReference type="PANTHER" id="PTHR12934">
    <property type="entry name" value="50S RIBOSOMAL PROTEIN L15"/>
    <property type="match status" value="1"/>
</dbReference>
<proteinExistence type="inferred from homology"/>
<dbReference type="HOGENOM" id="CLU_055188_5_1_1"/>
<dbReference type="STRING" id="931890.G8JQN2"/>
<dbReference type="NCBIfam" id="TIGR01071">
    <property type="entry name" value="rplO_bact"/>
    <property type="match status" value="1"/>
</dbReference>
<protein>
    <recommendedName>
        <fullName evidence="5">Large ribosomal subunit protein uL15/eL18 domain-containing protein</fullName>
    </recommendedName>
</protein>
<evidence type="ECO:0000313" key="6">
    <source>
        <dbReference type="EMBL" id="AET39016.1"/>
    </source>
</evidence>
<feature type="compositionally biased region" description="Gly residues" evidence="4">
    <location>
        <begin position="49"/>
        <end position="61"/>
    </location>
</feature>
<dbReference type="Proteomes" id="UP000006790">
    <property type="component" value="Chromosome 3"/>
</dbReference>
<feature type="domain" description="Large ribosomal subunit protein uL15/eL18" evidence="5">
    <location>
        <begin position="100"/>
        <end position="179"/>
    </location>
</feature>
<dbReference type="InParanoid" id="G8JQN2"/>
<dbReference type="InterPro" id="IPR030878">
    <property type="entry name" value="Ribosomal_uL15"/>
</dbReference>
<dbReference type="GeneID" id="11471098"/>
<organism evidence="6 7">
    <name type="scientific">Eremothecium cymbalariae (strain CBS 270.75 / DBVPG 7215 / KCTC 17166 / NRRL Y-17582)</name>
    <name type="common">Yeast</name>
    <dbReference type="NCBI Taxonomy" id="931890"/>
    <lineage>
        <taxon>Eukaryota</taxon>
        <taxon>Fungi</taxon>
        <taxon>Dikarya</taxon>
        <taxon>Ascomycota</taxon>
        <taxon>Saccharomycotina</taxon>
        <taxon>Saccharomycetes</taxon>
        <taxon>Saccharomycetales</taxon>
        <taxon>Saccharomycetaceae</taxon>
        <taxon>Eremothecium</taxon>
    </lineage>
</organism>
<dbReference type="AlphaFoldDB" id="G8JQN2"/>
<dbReference type="SUPFAM" id="SSF52080">
    <property type="entry name" value="Ribosomal proteins L15p and L18e"/>
    <property type="match status" value="1"/>
</dbReference>
<dbReference type="EMBL" id="CP002499">
    <property type="protein sequence ID" value="AET39016.1"/>
    <property type="molecule type" value="Genomic_DNA"/>
</dbReference>
<dbReference type="GO" id="GO:0006412">
    <property type="term" value="P:translation"/>
    <property type="evidence" value="ECO:0007669"/>
    <property type="project" value="InterPro"/>
</dbReference>
<keyword evidence="3" id="KW-0687">Ribonucleoprotein</keyword>
<dbReference type="FunCoup" id="G8JQN2">
    <property type="interactions" value="612"/>
</dbReference>
<dbReference type="Pfam" id="PF00828">
    <property type="entry name" value="Ribosomal_L27A"/>
    <property type="match status" value="1"/>
</dbReference>
<keyword evidence="2" id="KW-0689">Ribosomal protein</keyword>
<dbReference type="Gene3D" id="3.100.10.10">
    <property type="match status" value="1"/>
</dbReference>
<evidence type="ECO:0000256" key="3">
    <source>
        <dbReference type="ARBA" id="ARBA00023274"/>
    </source>
</evidence>
<dbReference type="GO" id="GO:0005762">
    <property type="term" value="C:mitochondrial large ribosomal subunit"/>
    <property type="evidence" value="ECO:0007669"/>
    <property type="project" value="EnsemblFungi"/>
</dbReference>
<evidence type="ECO:0000259" key="5">
    <source>
        <dbReference type="Pfam" id="PF00828"/>
    </source>
</evidence>
<feature type="region of interest" description="Disordered" evidence="4">
    <location>
        <begin position="36"/>
        <end position="70"/>
    </location>
</feature>
<evidence type="ECO:0000313" key="7">
    <source>
        <dbReference type="Proteomes" id="UP000006790"/>
    </source>
</evidence>
<evidence type="ECO:0000256" key="1">
    <source>
        <dbReference type="ARBA" id="ARBA00007320"/>
    </source>
</evidence>
<gene>
    <name evidence="6" type="ordered locus">Ecym_3540</name>
</gene>
<dbReference type="InterPro" id="IPR005749">
    <property type="entry name" value="Ribosomal_uL15_bac-type"/>
</dbReference>
<sequence length="292" mass="32367">MLFNRFSGLYTCRDFLRPSVGSIRSISILGSLQPSEGSTHNYKRLGRGPSSGKGKTSGRGQKGQKARGKVKPWFEGGQTPIVKLFPKIGFTNVNSLRLSTLNLERIMWFHRNGRLHLGPDEVLTMKVMKDVGLVTGSIKDGVKILGGGKREYNLPIKIEASMASKDAIEAIEAAGGEFTARYFNKLGLRAHLSPHWFLQKRGRLPLPARPTKRKTVEYYSNIEKRGYLVKENHPYLTQILAARKAGLTNVSRKSVKKSGLERQLEALEESAGISYESAAFSSTITSLENSTK</sequence>
<evidence type="ECO:0000256" key="2">
    <source>
        <dbReference type="ARBA" id="ARBA00022980"/>
    </source>
</evidence>
<dbReference type="OrthoDB" id="361383at2759"/>
<dbReference type="HAMAP" id="MF_01341">
    <property type="entry name" value="Ribosomal_uL15"/>
    <property type="match status" value="1"/>
</dbReference>
<dbReference type="GO" id="GO:0003735">
    <property type="term" value="F:structural constituent of ribosome"/>
    <property type="evidence" value="ECO:0007669"/>
    <property type="project" value="EnsemblFungi"/>
</dbReference>
<accession>G8JQN2</accession>
<evidence type="ECO:0000256" key="4">
    <source>
        <dbReference type="SAM" id="MobiDB-lite"/>
    </source>
</evidence>
<keyword evidence="7" id="KW-1185">Reference proteome</keyword>
<dbReference type="KEGG" id="erc:Ecym_3540"/>
<comment type="similarity">
    <text evidence="1">Belongs to the universal ribosomal protein uL15 family.</text>
</comment>
<dbReference type="PANTHER" id="PTHR12934:SF11">
    <property type="entry name" value="LARGE RIBOSOMAL SUBUNIT PROTEIN UL15M"/>
    <property type="match status" value="1"/>
</dbReference>
<dbReference type="InterPro" id="IPR021131">
    <property type="entry name" value="Ribosomal_uL15/eL18"/>
</dbReference>
<dbReference type="RefSeq" id="XP_003645833.1">
    <property type="nucleotide sequence ID" value="XM_003645785.1"/>
</dbReference>
<dbReference type="InterPro" id="IPR036227">
    <property type="entry name" value="Ribosomal_uL15/eL18_sf"/>
</dbReference>